<dbReference type="InterPro" id="IPR004302">
    <property type="entry name" value="Cellulose/chitin-bd_N"/>
</dbReference>
<dbReference type="InterPro" id="IPR051024">
    <property type="entry name" value="GlcNAc_Chitin_IntDeg"/>
</dbReference>
<dbReference type="Proteomes" id="UP000053398">
    <property type="component" value="Unassembled WGS sequence"/>
</dbReference>
<accession>A0A101QK50</accession>
<dbReference type="EMBL" id="LMWP01000005">
    <property type="protein sequence ID" value="KUN31428.1"/>
    <property type="molecule type" value="Genomic_DNA"/>
</dbReference>
<feature type="chain" id="PRO_5007103959" evidence="4">
    <location>
        <begin position="38"/>
        <end position="325"/>
    </location>
</feature>
<name>A0A101QK50_STRCK</name>
<evidence type="ECO:0000259" key="5">
    <source>
        <dbReference type="Pfam" id="PF03067"/>
    </source>
</evidence>
<dbReference type="InterPro" id="IPR014756">
    <property type="entry name" value="Ig_E-set"/>
</dbReference>
<comment type="caution">
    <text evidence="6">The sequence shown here is derived from an EMBL/GenBank/DDBJ whole genome shotgun (WGS) entry which is preliminary data.</text>
</comment>
<evidence type="ECO:0000256" key="3">
    <source>
        <dbReference type="SAM" id="Phobius"/>
    </source>
</evidence>
<dbReference type="PANTHER" id="PTHR34823:SF1">
    <property type="entry name" value="CHITIN-BINDING TYPE-4 DOMAIN-CONTAINING PROTEIN"/>
    <property type="match status" value="1"/>
</dbReference>
<keyword evidence="3" id="KW-0472">Membrane</keyword>
<dbReference type="AlphaFoldDB" id="A0A101QK50"/>
<evidence type="ECO:0000256" key="2">
    <source>
        <dbReference type="SAM" id="MobiDB-lite"/>
    </source>
</evidence>
<proteinExistence type="predicted"/>
<dbReference type="Gene3D" id="2.70.50.50">
    <property type="entry name" value="chitin-binding protein cbp21"/>
    <property type="match status" value="1"/>
</dbReference>
<evidence type="ECO:0000256" key="1">
    <source>
        <dbReference type="ARBA" id="ARBA00022729"/>
    </source>
</evidence>
<protein>
    <submittedName>
        <fullName evidence="6">Chitin-binding protein</fullName>
    </submittedName>
</protein>
<keyword evidence="7" id="KW-1185">Reference proteome</keyword>
<evidence type="ECO:0000313" key="6">
    <source>
        <dbReference type="EMBL" id="KUN31428.1"/>
    </source>
</evidence>
<sequence length="325" mass="33622">MTRKTRKTRTTARLGVRTAAATAPLLLLPWAAGPAQAHGAPTDPVSRVYACSPEGEAARTPACRAAIAANGGPFTAWDNLRVAGVAGRDRQVIPDGRLCSGNLPAYRGLDLARRDWPATRLTPGGHLTLTYASTIAHTGTFKLYLTKPGYDPSRPLTWSDLPARPFAEVTDPPLRNGAYRLNATLPADRTGRQVLYTIWQNSSTPDTYYACSDVVFPKRAKAAGAAGSARPAPTASSPDAPAASGSPAAPAPSEPGSPVAGPTDRSTSGAGDRSEAAVRDGTPVAQTTHGGPGPSAPLLTGGAAAVLLLTGGAALTLRLRRLRRR</sequence>
<feature type="region of interest" description="Disordered" evidence="2">
    <location>
        <begin position="227"/>
        <end position="297"/>
    </location>
</feature>
<keyword evidence="1 4" id="KW-0732">Signal</keyword>
<dbReference type="PANTHER" id="PTHR34823">
    <property type="entry name" value="GLCNAC-BINDING PROTEIN A"/>
    <property type="match status" value="1"/>
</dbReference>
<keyword evidence="3" id="KW-0812">Transmembrane</keyword>
<gene>
    <name evidence="6" type="ORF">AQJ11_04250</name>
</gene>
<dbReference type="Pfam" id="PF03067">
    <property type="entry name" value="LPMO_10"/>
    <property type="match status" value="1"/>
</dbReference>
<reference evidence="6 7" key="1">
    <citation type="submission" date="2015-10" db="EMBL/GenBank/DDBJ databases">
        <title>Draft genome sequence of Streptomyces corchorusii DSM 40340, type strain for the species Streptomyces corchorusii.</title>
        <authorList>
            <person name="Ruckert C."/>
            <person name="Winkler A."/>
            <person name="Kalinowski J."/>
            <person name="Kampfer P."/>
            <person name="Glaeser S."/>
        </authorList>
    </citation>
    <scope>NUCLEOTIDE SEQUENCE [LARGE SCALE GENOMIC DNA]</scope>
    <source>
        <strain evidence="6 7">DSM 40340</strain>
    </source>
</reference>
<feature type="transmembrane region" description="Helical" evidence="3">
    <location>
        <begin position="296"/>
        <end position="317"/>
    </location>
</feature>
<dbReference type="SUPFAM" id="SSF81296">
    <property type="entry name" value="E set domains"/>
    <property type="match status" value="1"/>
</dbReference>
<evidence type="ECO:0000313" key="7">
    <source>
        <dbReference type="Proteomes" id="UP000053398"/>
    </source>
</evidence>
<feature type="compositionally biased region" description="Low complexity" evidence="2">
    <location>
        <begin position="227"/>
        <end position="248"/>
    </location>
</feature>
<dbReference type="RefSeq" id="WP_059261925.1">
    <property type="nucleotide sequence ID" value="NZ_KQ948352.1"/>
</dbReference>
<organism evidence="6 7">
    <name type="scientific">Streptomyces corchorusii</name>
    <name type="common">Streptomyces chibaensis</name>
    <dbReference type="NCBI Taxonomy" id="1903"/>
    <lineage>
        <taxon>Bacteria</taxon>
        <taxon>Bacillati</taxon>
        <taxon>Actinomycetota</taxon>
        <taxon>Actinomycetes</taxon>
        <taxon>Kitasatosporales</taxon>
        <taxon>Streptomycetaceae</taxon>
        <taxon>Streptomyces</taxon>
    </lineage>
</organism>
<dbReference type="CDD" id="cd21177">
    <property type="entry name" value="LPMO_AA10"/>
    <property type="match status" value="1"/>
</dbReference>
<evidence type="ECO:0000256" key="4">
    <source>
        <dbReference type="SAM" id="SignalP"/>
    </source>
</evidence>
<keyword evidence="3" id="KW-1133">Transmembrane helix</keyword>
<feature type="domain" description="Chitin-binding type-4" evidence="5">
    <location>
        <begin position="38"/>
        <end position="214"/>
    </location>
</feature>
<feature type="signal peptide" evidence="4">
    <location>
        <begin position="1"/>
        <end position="37"/>
    </location>
</feature>